<protein>
    <submittedName>
        <fullName evidence="1">G beta WD-40 repeats containing protein</fullName>
    </submittedName>
</protein>
<comment type="caution">
    <text evidence="1">The sequence shown here is derived from an EMBL/GenBank/DDBJ whole genome shotgun (WGS) entry which is preliminary data.</text>
</comment>
<dbReference type="Proteomes" id="UP000546213">
    <property type="component" value="Unassembled WGS sequence"/>
</dbReference>
<dbReference type="PANTHER" id="PTHR19879">
    <property type="entry name" value="TRANSCRIPTION INITIATION FACTOR TFIID"/>
    <property type="match status" value="1"/>
</dbReference>
<proteinExistence type="predicted"/>
<dbReference type="OrthoDB" id="5010451at2759"/>
<evidence type="ECO:0000313" key="2">
    <source>
        <dbReference type="Proteomes" id="UP000546213"/>
    </source>
</evidence>
<dbReference type="Gene3D" id="2.130.10.10">
    <property type="entry name" value="YVTN repeat-like/Quinoprotein amine dehydrogenase"/>
    <property type="match status" value="2"/>
</dbReference>
<accession>A0A8H5NWD1</accession>
<sequence length="515" mass="58401">MTDWNPRPPERSVRLLDIRAGSCVYSFLHDSRSLQSLAYSPGGLRLLIQNGFDVNILTLDTKACEWMRAPGEDHGRVMAFLPEGESFISRYSHCFRIWDTEELRSSIICQEPQSDLETIGDVAVNNVAISLNGQYLVSDNGSCIRLWCLPDGTYEGYMDVHLDTIEAFDDVRILSFSSDSESLILRAKNMVYVWVLRESRQPTKLALDSLEFLFHAKLIIYSCDITLHRTLSPVISKPVASGTTIRASWAHGGTVAIHNNNTAQVWKLQPVVECNFVVKIPDSHCIMAVAIWANDKYLSVVYGANLQVWDLTDEQAVAMAFSADVSILAFTSFHTVWIWTTVSSDSPRCLFQHEIPRYPFQLPPEEFPTRLPVLMFAPTSNTLVAAVSYPIATVILWDVSSGLEFVETKPRKGGYSSLLFSKDETHVYLKGQAFIDCYRIKPDLPELASRGSDREMRISFDEEWIYRNGQKFLKFTPEDLTHISYSKFSCCGRLQKTDVTSFRIDIEFSIIFIKV</sequence>
<dbReference type="SUPFAM" id="SSF82171">
    <property type="entry name" value="DPP6 N-terminal domain-like"/>
    <property type="match status" value="1"/>
</dbReference>
<dbReference type="InterPro" id="IPR015943">
    <property type="entry name" value="WD40/YVTN_repeat-like_dom_sf"/>
</dbReference>
<reference evidence="1 2" key="1">
    <citation type="submission" date="2020-05" db="EMBL/GenBank/DDBJ databases">
        <title>Identification and distribution of gene clusters putatively required for synthesis of sphingolipid metabolism inhibitors in phylogenetically diverse species of the filamentous fungus Fusarium.</title>
        <authorList>
            <person name="Kim H.-S."/>
            <person name="Busman M."/>
            <person name="Brown D.W."/>
            <person name="Divon H."/>
            <person name="Uhlig S."/>
            <person name="Proctor R.H."/>
        </authorList>
    </citation>
    <scope>NUCLEOTIDE SEQUENCE [LARGE SCALE GENOMIC DNA]</scope>
    <source>
        <strain evidence="1 2">NRRL 36939</strain>
    </source>
</reference>
<organism evidence="1 2">
    <name type="scientific">Fusarium pseudocircinatum</name>
    <dbReference type="NCBI Taxonomy" id="56676"/>
    <lineage>
        <taxon>Eukaryota</taxon>
        <taxon>Fungi</taxon>
        <taxon>Dikarya</taxon>
        <taxon>Ascomycota</taxon>
        <taxon>Pezizomycotina</taxon>
        <taxon>Sordariomycetes</taxon>
        <taxon>Hypocreomycetidae</taxon>
        <taxon>Hypocreales</taxon>
        <taxon>Nectriaceae</taxon>
        <taxon>Fusarium</taxon>
        <taxon>Fusarium fujikuroi species complex</taxon>
    </lineage>
</organism>
<gene>
    <name evidence="1" type="ORF">FPCIR_11131</name>
</gene>
<evidence type="ECO:0000313" key="1">
    <source>
        <dbReference type="EMBL" id="KAF5579368.1"/>
    </source>
</evidence>
<name>A0A8H5NWD1_9HYPO</name>
<dbReference type="EMBL" id="JAAOAS010000334">
    <property type="protein sequence ID" value="KAF5579368.1"/>
    <property type="molecule type" value="Genomic_DNA"/>
</dbReference>
<dbReference type="PANTHER" id="PTHR19879:SF9">
    <property type="entry name" value="TRANSCRIPTION INITIATION FACTOR TFIID SUBUNIT 5"/>
    <property type="match status" value="1"/>
</dbReference>
<dbReference type="AlphaFoldDB" id="A0A8H5NWD1"/>
<keyword evidence="2" id="KW-1185">Reference proteome</keyword>